<feature type="domain" description="RRM" evidence="15">
    <location>
        <begin position="176"/>
        <end position="252"/>
    </location>
</feature>
<evidence type="ECO:0000256" key="5">
    <source>
        <dbReference type="ARBA" id="ARBA00022553"/>
    </source>
</evidence>
<dbReference type="GO" id="GO:0008380">
    <property type="term" value="P:RNA splicing"/>
    <property type="evidence" value="ECO:0007669"/>
    <property type="project" value="UniProtKB-KW"/>
</dbReference>
<dbReference type="InterPro" id="IPR006536">
    <property type="entry name" value="HnRNP-L/PTB"/>
</dbReference>
<dbReference type="InterPro" id="IPR035979">
    <property type="entry name" value="RBD_domain_sf"/>
</dbReference>
<dbReference type="AlphaFoldDB" id="A0A671NYZ8"/>
<dbReference type="InterPro" id="IPR055204">
    <property type="entry name" value="HNRNPL_RRM"/>
</dbReference>
<dbReference type="SMART" id="SM00360">
    <property type="entry name" value="RRM"/>
    <property type="match status" value="4"/>
</dbReference>
<name>A0A671NYZ8_9TELE</name>
<dbReference type="Ensembl" id="ENSSANT00000054107.1">
    <property type="protein sequence ID" value="ENSSANP00000050921.1"/>
    <property type="gene ID" value="ENSSANG00000025424.1"/>
</dbReference>
<dbReference type="InterPro" id="IPR000504">
    <property type="entry name" value="RRM_dom"/>
</dbReference>
<accession>A0A671NYZ8</accession>
<dbReference type="PROSITE" id="PS50102">
    <property type="entry name" value="RRM"/>
    <property type="match status" value="4"/>
</dbReference>
<dbReference type="InterPro" id="IPR021790">
    <property type="entry name" value="PTBP1-like_RRM2"/>
</dbReference>
<dbReference type="Proteomes" id="UP000472260">
    <property type="component" value="Unassembled WGS sequence"/>
</dbReference>
<evidence type="ECO:0000313" key="16">
    <source>
        <dbReference type="Ensembl" id="ENSSANP00000050921.1"/>
    </source>
</evidence>
<evidence type="ECO:0000256" key="13">
    <source>
        <dbReference type="ARBA" id="ARBA00023242"/>
    </source>
</evidence>
<evidence type="ECO:0000256" key="2">
    <source>
        <dbReference type="ARBA" id="ARBA00019540"/>
    </source>
</evidence>
<sequence>FCSSVHDITVGTKRGSDELFSSCISNGPYIMSSGAANGNDSKKFKGDIRSPGIPSRVIHVRKLPNDINEAEVISLGLPFGKVTNLLMLKGKNQAFLEMNTEESAQTMVSYYSSVTPVIRNHPIYMQYSNHKELKTDNSPNQVRAQAALQAVNAVQTGSMSLSTVDGAGMGSQSPVLRVIVENLFYPVTLDVLHQIFSKFGTVLKIITFTKNNQFQALVQYSDGMTAQHAKLSLDGQNIYNACCTLRISFSKLTSLNVKYNNDKSRDYTRPDLPTGDSQPSLNAQTMAAAALTAPGIISASPYAGAHGFPPTFAIQQAGMPAGAFASLGVPGAAAAAAAAAAAGRLSLSGYTAGGNSVMLVSNLNPEVIIMSLCSYRYLLVGVYGDVMRVKILFNKKENALVQMSDGTQAQLAMSHLNGQKLYGKALRLPREGHEDQGLTKDYSNSPLHRFKKPGSKNYSNIFPPSSTLHLSNIPPSVTEDHLRGLFLSSGAVVKAFKFFQKDRKMALIQLGSVEEAIESLIKFHNHDLGENHHLRVSFSKSTI</sequence>
<evidence type="ECO:0000256" key="3">
    <source>
        <dbReference type="ARBA" id="ARBA00022491"/>
    </source>
</evidence>
<evidence type="ECO:0000256" key="1">
    <source>
        <dbReference type="ARBA" id="ARBA00004123"/>
    </source>
</evidence>
<keyword evidence="5" id="KW-0597">Phosphoprotein</keyword>
<dbReference type="Pfam" id="PF22976">
    <property type="entry name" value="RRM_10"/>
    <property type="match status" value="1"/>
</dbReference>
<keyword evidence="9 14" id="KW-0694">RNA-binding</keyword>
<proteinExistence type="predicted"/>
<dbReference type="FunFam" id="3.30.70.330:FF:000032">
    <property type="entry name" value="Polypyrimidine tract-binding protein 2 isoform 1"/>
    <property type="match status" value="1"/>
</dbReference>
<keyword evidence="3" id="KW-0678">Repressor</keyword>
<evidence type="ECO:0000256" key="6">
    <source>
        <dbReference type="ARBA" id="ARBA00022664"/>
    </source>
</evidence>
<evidence type="ECO:0000313" key="17">
    <source>
        <dbReference type="Proteomes" id="UP000472260"/>
    </source>
</evidence>
<evidence type="ECO:0000256" key="9">
    <source>
        <dbReference type="ARBA" id="ARBA00022884"/>
    </source>
</evidence>
<evidence type="ECO:0000256" key="7">
    <source>
        <dbReference type="ARBA" id="ARBA00022737"/>
    </source>
</evidence>
<reference evidence="16" key="2">
    <citation type="submission" date="2025-09" db="UniProtKB">
        <authorList>
            <consortium name="Ensembl"/>
        </authorList>
    </citation>
    <scope>IDENTIFICATION</scope>
</reference>
<feature type="domain" description="RRM" evidence="15">
    <location>
        <begin position="56"/>
        <end position="140"/>
    </location>
</feature>
<keyword evidence="7" id="KW-0677">Repeat</keyword>
<feature type="domain" description="RRM" evidence="15">
    <location>
        <begin position="356"/>
        <end position="433"/>
    </location>
</feature>
<dbReference type="NCBIfam" id="TIGR01649">
    <property type="entry name" value="hnRNP-L_PTB"/>
    <property type="match status" value="1"/>
</dbReference>
<keyword evidence="6" id="KW-0507">mRNA processing</keyword>
<dbReference type="GO" id="GO:0005634">
    <property type="term" value="C:nucleus"/>
    <property type="evidence" value="ECO:0007669"/>
    <property type="project" value="UniProtKB-SubCell"/>
</dbReference>
<dbReference type="CDD" id="cd12777">
    <property type="entry name" value="RRM1_PTBP1"/>
    <property type="match status" value="1"/>
</dbReference>
<keyword evidence="17" id="KW-1185">Reference proteome</keyword>
<dbReference type="SUPFAM" id="SSF54928">
    <property type="entry name" value="RNA-binding domain, RBD"/>
    <property type="match status" value="4"/>
</dbReference>
<evidence type="ECO:0000259" key="15">
    <source>
        <dbReference type="PROSITE" id="PS50102"/>
    </source>
</evidence>
<dbReference type="Gene3D" id="3.30.70.330">
    <property type="match status" value="4"/>
</dbReference>
<dbReference type="CDD" id="cd12693">
    <property type="entry name" value="RRM2_PTBP1_like"/>
    <property type="match status" value="1"/>
</dbReference>
<gene>
    <name evidence="16" type="primary">ptbp1a</name>
</gene>
<dbReference type="GO" id="GO:0006397">
    <property type="term" value="P:mRNA processing"/>
    <property type="evidence" value="ECO:0007669"/>
    <property type="project" value="UniProtKB-KW"/>
</dbReference>
<dbReference type="FunFam" id="3.30.70.330:FF:000036">
    <property type="entry name" value="polypyrimidine tract-binding protein 1 isoform X2"/>
    <property type="match status" value="1"/>
</dbReference>
<keyword evidence="12" id="KW-0508">mRNA splicing</keyword>
<keyword evidence="10" id="KW-0007">Acetylation</keyword>
<keyword evidence="13" id="KW-0539">Nucleus</keyword>
<dbReference type="InterPro" id="IPR035000">
    <property type="entry name" value="PTBP1_RRM1"/>
</dbReference>
<evidence type="ECO:0000256" key="11">
    <source>
        <dbReference type="ARBA" id="ARBA00023159"/>
    </source>
</evidence>
<dbReference type="Pfam" id="PF11835">
    <property type="entry name" value="RRM_8"/>
    <property type="match status" value="1"/>
</dbReference>
<dbReference type="Pfam" id="PF13893">
    <property type="entry name" value="RRM_5"/>
    <property type="match status" value="1"/>
</dbReference>
<evidence type="ECO:0000256" key="12">
    <source>
        <dbReference type="ARBA" id="ARBA00023187"/>
    </source>
</evidence>
<keyword evidence="8" id="KW-0832">Ubl conjugation</keyword>
<evidence type="ECO:0000256" key="4">
    <source>
        <dbReference type="ARBA" id="ARBA00022499"/>
    </source>
</evidence>
<keyword evidence="11" id="KW-0010">Activator</keyword>
<evidence type="ECO:0000256" key="14">
    <source>
        <dbReference type="PROSITE-ProRule" id="PRU00176"/>
    </source>
</evidence>
<dbReference type="FunFam" id="3.30.70.330:FF:000018">
    <property type="entry name" value="Polypyrimidine tract-binding protein 2 isoform 1"/>
    <property type="match status" value="1"/>
</dbReference>
<dbReference type="PANTHER" id="PTHR15592">
    <property type="entry name" value="MATRIN 3/NUCLEAR PROTEIN 220-RELATED"/>
    <property type="match status" value="1"/>
</dbReference>
<feature type="domain" description="RRM" evidence="15">
    <location>
        <begin position="466"/>
        <end position="541"/>
    </location>
</feature>
<protein>
    <recommendedName>
        <fullName evidence="2">Polypyrimidine tract-binding protein 1</fullName>
    </recommendedName>
</protein>
<evidence type="ECO:0000256" key="10">
    <source>
        <dbReference type="ARBA" id="ARBA00022990"/>
    </source>
</evidence>
<reference evidence="16" key="1">
    <citation type="submission" date="2025-08" db="UniProtKB">
        <authorList>
            <consortium name="Ensembl"/>
        </authorList>
    </citation>
    <scope>IDENTIFICATION</scope>
</reference>
<organism evidence="16 17">
    <name type="scientific">Sinocyclocheilus anshuiensis</name>
    <dbReference type="NCBI Taxonomy" id="1608454"/>
    <lineage>
        <taxon>Eukaryota</taxon>
        <taxon>Metazoa</taxon>
        <taxon>Chordata</taxon>
        <taxon>Craniata</taxon>
        <taxon>Vertebrata</taxon>
        <taxon>Euteleostomi</taxon>
        <taxon>Actinopterygii</taxon>
        <taxon>Neopterygii</taxon>
        <taxon>Teleostei</taxon>
        <taxon>Ostariophysi</taxon>
        <taxon>Cypriniformes</taxon>
        <taxon>Cyprinidae</taxon>
        <taxon>Cyprininae</taxon>
        <taxon>Sinocyclocheilus</taxon>
    </lineage>
</organism>
<comment type="subcellular location">
    <subcellularLocation>
        <location evidence="1">Nucleus</location>
    </subcellularLocation>
</comment>
<dbReference type="InterPro" id="IPR012677">
    <property type="entry name" value="Nucleotide-bd_a/b_plait_sf"/>
</dbReference>
<evidence type="ECO:0000256" key="8">
    <source>
        <dbReference type="ARBA" id="ARBA00022843"/>
    </source>
</evidence>
<keyword evidence="4" id="KW-1017">Isopeptide bond</keyword>
<dbReference type="GO" id="GO:0003723">
    <property type="term" value="F:RNA binding"/>
    <property type="evidence" value="ECO:0007669"/>
    <property type="project" value="UniProtKB-UniRule"/>
</dbReference>